<organism evidence="2 3">
    <name type="scientific">Chara braunii</name>
    <name type="common">Braun's stonewort</name>
    <dbReference type="NCBI Taxonomy" id="69332"/>
    <lineage>
        <taxon>Eukaryota</taxon>
        <taxon>Viridiplantae</taxon>
        <taxon>Streptophyta</taxon>
        <taxon>Charophyceae</taxon>
        <taxon>Charales</taxon>
        <taxon>Characeae</taxon>
        <taxon>Chara</taxon>
    </lineage>
</organism>
<keyword evidence="3" id="KW-1185">Reference proteome</keyword>
<gene>
    <name evidence="2" type="ORF">CBR_g79677</name>
</gene>
<protein>
    <submittedName>
        <fullName evidence="2">Uncharacterized protein</fullName>
    </submittedName>
</protein>
<feature type="compositionally biased region" description="Polar residues" evidence="1">
    <location>
        <begin position="24"/>
        <end position="37"/>
    </location>
</feature>
<dbReference type="Gramene" id="GBG46279">
    <property type="protein sequence ID" value="GBG46279"/>
    <property type="gene ID" value="CBR_g79677"/>
</dbReference>
<dbReference type="Proteomes" id="UP000265515">
    <property type="component" value="Unassembled WGS sequence"/>
</dbReference>
<name>A0A388JKQ7_CHABU</name>
<feature type="region of interest" description="Disordered" evidence="1">
    <location>
        <begin position="82"/>
        <end position="121"/>
    </location>
</feature>
<proteinExistence type="predicted"/>
<dbReference type="AlphaFoldDB" id="A0A388JKQ7"/>
<reference evidence="2 3" key="1">
    <citation type="journal article" date="2018" name="Cell">
        <title>The Chara Genome: Secondary Complexity and Implications for Plant Terrestrialization.</title>
        <authorList>
            <person name="Nishiyama T."/>
            <person name="Sakayama H."/>
            <person name="Vries J.D."/>
            <person name="Buschmann H."/>
            <person name="Saint-Marcoux D."/>
            <person name="Ullrich K.K."/>
            <person name="Haas F.B."/>
            <person name="Vanderstraeten L."/>
            <person name="Becker D."/>
            <person name="Lang D."/>
            <person name="Vosolsobe S."/>
            <person name="Rombauts S."/>
            <person name="Wilhelmsson P.K.I."/>
            <person name="Janitza P."/>
            <person name="Kern R."/>
            <person name="Heyl A."/>
            <person name="Rumpler F."/>
            <person name="Villalobos L.I.A.C."/>
            <person name="Clay J.M."/>
            <person name="Skokan R."/>
            <person name="Toyoda A."/>
            <person name="Suzuki Y."/>
            <person name="Kagoshima H."/>
            <person name="Schijlen E."/>
            <person name="Tajeshwar N."/>
            <person name="Catarino B."/>
            <person name="Hetherington A.J."/>
            <person name="Saltykova A."/>
            <person name="Bonnot C."/>
            <person name="Breuninger H."/>
            <person name="Symeonidi A."/>
            <person name="Radhakrishnan G.V."/>
            <person name="Van Nieuwerburgh F."/>
            <person name="Deforce D."/>
            <person name="Chang C."/>
            <person name="Karol K.G."/>
            <person name="Hedrich R."/>
            <person name="Ulvskov P."/>
            <person name="Glockner G."/>
            <person name="Delwiche C.F."/>
            <person name="Petrasek J."/>
            <person name="Van de Peer Y."/>
            <person name="Friml J."/>
            <person name="Beilby M."/>
            <person name="Dolan L."/>
            <person name="Kohara Y."/>
            <person name="Sugano S."/>
            <person name="Fujiyama A."/>
            <person name="Delaux P.-M."/>
            <person name="Quint M."/>
            <person name="TheiBen G."/>
            <person name="Hagemann M."/>
            <person name="Harholt J."/>
            <person name="Dunand C."/>
            <person name="Zachgo S."/>
            <person name="Langdale J."/>
            <person name="Maumus F."/>
            <person name="Straeten D.V.D."/>
            <person name="Gould S.B."/>
            <person name="Rensing S.A."/>
        </authorList>
    </citation>
    <scope>NUCLEOTIDE SEQUENCE [LARGE SCALE GENOMIC DNA]</scope>
    <source>
        <strain evidence="2 3">S276</strain>
    </source>
</reference>
<evidence type="ECO:0000256" key="1">
    <source>
        <dbReference type="SAM" id="MobiDB-lite"/>
    </source>
</evidence>
<sequence length="225" mass="25011">PRQQTTLAGHVSRLRKYVSRPRQQDTSALPRQQQGIPHQQAPVWPMLLRSQTTVMDQKAGETDEAYQARMLAWSTETKKRADDAAAAAKKRAEDAEQARPLAVQQQRQHDEAAARAADEEWTQRREKIFTGERALLTMAAEWRSEAENSQLADSANKIALLLSHLTDLLATCITQQAEILGLDNSVAQLQDRLQRVEQRPVAAADAGSSNTADRLTALEMHVGSL</sequence>
<evidence type="ECO:0000313" key="3">
    <source>
        <dbReference type="Proteomes" id="UP000265515"/>
    </source>
</evidence>
<comment type="caution">
    <text evidence="2">The sequence shown here is derived from an EMBL/GenBank/DDBJ whole genome shotgun (WGS) entry which is preliminary data.</text>
</comment>
<dbReference type="EMBL" id="BFEA01004098">
    <property type="protein sequence ID" value="GBG46279.1"/>
    <property type="molecule type" value="Genomic_DNA"/>
</dbReference>
<accession>A0A388JKQ7</accession>
<feature type="non-terminal residue" evidence="2">
    <location>
        <position position="1"/>
    </location>
</feature>
<feature type="compositionally biased region" description="Basic and acidic residues" evidence="1">
    <location>
        <begin position="107"/>
        <end position="121"/>
    </location>
</feature>
<evidence type="ECO:0000313" key="2">
    <source>
        <dbReference type="EMBL" id="GBG46279.1"/>
    </source>
</evidence>
<feature type="region of interest" description="Disordered" evidence="1">
    <location>
        <begin position="1"/>
        <end position="42"/>
    </location>
</feature>